<gene>
    <name evidence="8" type="ORF">Cvel_17684</name>
</gene>
<dbReference type="PhylomeDB" id="A0A0G4FLV5"/>
<dbReference type="EMBL" id="CDMZ01000470">
    <property type="protein sequence ID" value="CEM14993.1"/>
    <property type="molecule type" value="Genomic_DNA"/>
</dbReference>
<dbReference type="PANTHER" id="PTHR23426">
    <property type="entry name" value="FERREDOXIN/ADRENODOXIN"/>
    <property type="match status" value="1"/>
</dbReference>
<dbReference type="Pfam" id="PF00111">
    <property type="entry name" value="Fer2"/>
    <property type="match status" value="1"/>
</dbReference>
<evidence type="ECO:0000256" key="5">
    <source>
        <dbReference type="ARBA" id="ARBA00023014"/>
    </source>
</evidence>
<dbReference type="InterPro" id="IPR001055">
    <property type="entry name" value="Adrenodoxin-like"/>
</dbReference>
<evidence type="ECO:0000259" key="7">
    <source>
        <dbReference type="PROSITE" id="PS51085"/>
    </source>
</evidence>
<dbReference type="SUPFAM" id="SSF54292">
    <property type="entry name" value="2Fe-2S ferredoxin-like"/>
    <property type="match status" value="1"/>
</dbReference>
<accession>A0A0G4FLV5</accession>
<protein>
    <recommendedName>
        <fullName evidence="7">2Fe-2S ferredoxin-type domain-containing protein</fullName>
    </recommendedName>
</protein>
<dbReference type="GO" id="GO:0046872">
    <property type="term" value="F:metal ion binding"/>
    <property type="evidence" value="ECO:0007669"/>
    <property type="project" value="UniProtKB-KW"/>
</dbReference>
<keyword evidence="5" id="KW-0411">Iron-sulfur</keyword>
<dbReference type="GO" id="GO:0051537">
    <property type="term" value="F:2 iron, 2 sulfur cluster binding"/>
    <property type="evidence" value="ECO:0007669"/>
    <property type="project" value="UniProtKB-KW"/>
</dbReference>
<reference evidence="8" key="1">
    <citation type="submission" date="2014-11" db="EMBL/GenBank/DDBJ databases">
        <authorList>
            <person name="Otto D Thomas"/>
            <person name="Naeem Raeece"/>
        </authorList>
    </citation>
    <scope>NUCLEOTIDE SEQUENCE</scope>
</reference>
<sequence length="191" mass="21046">MLRLGVARGAASCCAVTRSLLPLRGPRQQVAAVVRPCRSTFHPSSVHLQSRSISLSRPSLHIGEWDESAKKITLHFVEKGGEEKAVQAPIGANILEVCHREGLDVEGACEASLACSTCHLIVDKEEDFDRLGEVFELTEREEDMLDMAPGLTDTSRLCCQLIACEEMDGMVFRLPFATRNFYVDGHKPSPH</sequence>
<dbReference type="Gene3D" id="3.10.20.30">
    <property type="match status" value="1"/>
</dbReference>
<keyword evidence="2" id="KW-0001">2Fe-2S</keyword>
<evidence type="ECO:0000256" key="6">
    <source>
        <dbReference type="ARBA" id="ARBA00034078"/>
    </source>
</evidence>
<keyword evidence="4" id="KW-0408">Iron</keyword>
<evidence type="ECO:0000256" key="3">
    <source>
        <dbReference type="ARBA" id="ARBA00022723"/>
    </source>
</evidence>
<dbReference type="InterPro" id="IPR018298">
    <property type="entry name" value="Adrenodoxin_Fe-S_BS"/>
</dbReference>
<name>A0A0G4FLV5_9ALVE</name>
<dbReference type="PANTHER" id="PTHR23426:SF65">
    <property type="entry name" value="FERREDOXIN-2, MITOCHONDRIAL"/>
    <property type="match status" value="1"/>
</dbReference>
<dbReference type="InterPro" id="IPR036010">
    <property type="entry name" value="2Fe-2S_ferredoxin-like_sf"/>
</dbReference>
<dbReference type="AlphaFoldDB" id="A0A0G4FLV5"/>
<feature type="domain" description="2Fe-2S ferredoxin-type" evidence="7">
    <location>
        <begin position="70"/>
        <end position="178"/>
    </location>
</feature>
<organism evidence="8">
    <name type="scientific">Chromera velia CCMP2878</name>
    <dbReference type="NCBI Taxonomy" id="1169474"/>
    <lineage>
        <taxon>Eukaryota</taxon>
        <taxon>Sar</taxon>
        <taxon>Alveolata</taxon>
        <taxon>Colpodellida</taxon>
        <taxon>Chromeraceae</taxon>
        <taxon>Chromera</taxon>
    </lineage>
</organism>
<dbReference type="GO" id="GO:0005739">
    <property type="term" value="C:mitochondrion"/>
    <property type="evidence" value="ECO:0007669"/>
    <property type="project" value="TreeGrafter"/>
</dbReference>
<evidence type="ECO:0000256" key="4">
    <source>
        <dbReference type="ARBA" id="ARBA00023004"/>
    </source>
</evidence>
<evidence type="ECO:0000256" key="2">
    <source>
        <dbReference type="ARBA" id="ARBA00022714"/>
    </source>
</evidence>
<dbReference type="PROSITE" id="PS51085">
    <property type="entry name" value="2FE2S_FER_2"/>
    <property type="match status" value="1"/>
</dbReference>
<dbReference type="GO" id="GO:0009055">
    <property type="term" value="F:electron transfer activity"/>
    <property type="evidence" value="ECO:0007669"/>
    <property type="project" value="TreeGrafter"/>
</dbReference>
<comment type="cofactor">
    <cofactor evidence="6">
        <name>[2Fe-2S] cluster</name>
        <dbReference type="ChEBI" id="CHEBI:190135"/>
    </cofactor>
</comment>
<dbReference type="CDD" id="cd00207">
    <property type="entry name" value="fer2"/>
    <property type="match status" value="1"/>
</dbReference>
<dbReference type="GO" id="GO:0140647">
    <property type="term" value="P:P450-containing electron transport chain"/>
    <property type="evidence" value="ECO:0007669"/>
    <property type="project" value="InterPro"/>
</dbReference>
<proteinExistence type="inferred from homology"/>
<dbReference type="PROSITE" id="PS00814">
    <property type="entry name" value="ADX"/>
    <property type="match status" value="1"/>
</dbReference>
<keyword evidence="3" id="KW-0479">Metal-binding</keyword>
<comment type="similarity">
    <text evidence="1">Belongs to the adrenodoxin/putidaredoxin family.</text>
</comment>
<evidence type="ECO:0000256" key="1">
    <source>
        <dbReference type="ARBA" id="ARBA00010914"/>
    </source>
</evidence>
<dbReference type="VEuPathDB" id="CryptoDB:Cvel_17684"/>
<evidence type="ECO:0000313" key="8">
    <source>
        <dbReference type="EMBL" id="CEM14993.1"/>
    </source>
</evidence>
<dbReference type="InterPro" id="IPR001041">
    <property type="entry name" value="2Fe-2S_ferredoxin-type"/>
</dbReference>
<dbReference type="InterPro" id="IPR012675">
    <property type="entry name" value="Beta-grasp_dom_sf"/>
</dbReference>